<dbReference type="InterPro" id="IPR026071">
    <property type="entry name" value="Glyco_Hydrolase_99"/>
</dbReference>
<keyword evidence="6" id="KW-1133">Transmembrane helix</keyword>
<evidence type="ECO:0000256" key="7">
    <source>
        <dbReference type="ARBA" id="ARBA00023034"/>
    </source>
</evidence>
<feature type="region of interest" description="Disordered" evidence="9">
    <location>
        <begin position="29"/>
        <end position="76"/>
    </location>
</feature>
<protein>
    <submittedName>
        <fullName evidence="10">Glycosyl hydrolase family 99 protein</fullName>
    </submittedName>
</protein>
<evidence type="ECO:0000256" key="4">
    <source>
        <dbReference type="ARBA" id="ARBA00022801"/>
    </source>
</evidence>
<dbReference type="PANTHER" id="PTHR13572:SF4">
    <property type="entry name" value="RE57134P"/>
    <property type="match status" value="1"/>
</dbReference>
<proteinExistence type="inferred from homology"/>
<dbReference type="GO" id="GO:0004559">
    <property type="term" value="F:alpha-mannosidase activity"/>
    <property type="evidence" value="ECO:0007669"/>
    <property type="project" value="TreeGrafter"/>
</dbReference>
<evidence type="ECO:0000256" key="2">
    <source>
        <dbReference type="ARBA" id="ARBA00009559"/>
    </source>
</evidence>
<name>A0A9K3L2A0_9STRA</name>
<dbReference type="AlphaFoldDB" id="A0A9K3L2A0"/>
<feature type="region of interest" description="Disordered" evidence="9">
    <location>
        <begin position="154"/>
        <end position="176"/>
    </location>
</feature>
<accession>A0A9K3L2A0</accession>
<reference evidence="10" key="2">
    <citation type="submission" date="2021-04" db="EMBL/GenBank/DDBJ databases">
        <authorList>
            <person name="Podell S."/>
        </authorList>
    </citation>
    <scope>NUCLEOTIDE SEQUENCE</scope>
    <source>
        <strain evidence="10">Hildebrandi</strain>
    </source>
</reference>
<gene>
    <name evidence="10" type="ORF">IV203_003694</name>
</gene>
<dbReference type="Proteomes" id="UP000693970">
    <property type="component" value="Unassembled WGS sequence"/>
</dbReference>
<dbReference type="GO" id="GO:0000139">
    <property type="term" value="C:Golgi membrane"/>
    <property type="evidence" value="ECO:0007669"/>
    <property type="project" value="UniProtKB-SubCell"/>
</dbReference>
<dbReference type="Pfam" id="PF16317">
    <property type="entry name" value="Glyco_hydro_99"/>
    <property type="match status" value="1"/>
</dbReference>
<evidence type="ECO:0000256" key="6">
    <source>
        <dbReference type="ARBA" id="ARBA00022989"/>
    </source>
</evidence>
<keyword evidence="8" id="KW-0472">Membrane</keyword>
<sequence>MVKSYPNELDPTREEECVHEVASPMSIGRFSSNGNTLPSSRGSCGSISSGNDSILEPTPINVNLDDDQQSDNEWDESSGCTWTKIILTATAFSLLFGAGLLGGLLTSGTFSRDAVASPSNYGNQTVNEAFPTASPSATLSMIDNDSTTAPSAIVSRTGAPTETPTELTPDLTAIPIPPPPTSSVFPDGTYNYRANSEYLVGVYYYPWHGENFHNDGGYMRKEIVPRHYPSLGEYDDRDPQVIAEHMKMFRRANIGLLVTSWWGPDRLEDTTTKDVIMNHQDVGNLNVALFYETTNRLRNGIKDILNAKTDIEYMSQHYFDHPNYYKINGRPVLFIYLARTLENRGTLEEALLTMRSEAAKKGHNIFLVGDYVFGDSPRATEEEPYIPFWYFDAVTNYDVYGSSGRPEGYAGRESVSMYYEKQAQWKAETAKEDCRYIPAVSPGYNDRGVRLESDHPAMSRRLTKDGEEGSLFHYQLKYAKELVDPQMDKLIMVNSFNEWHEDTQIEPVAVGDSAVWPPRMTQDLEYVGYGNLYLDILGASTKSEDGQGIFDYLFEY</sequence>
<keyword evidence="4 10" id="KW-0378">Hydrolase</keyword>
<evidence type="ECO:0000313" key="11">
    <source>
        <dbReference type="Proteomes" id="UP000693970"/>
    </source>
</evidence>
<evidence type="ECO:0000256" key="9">
    <source>
        <dbReference type="SAM" id="MobiDB-lite"/>
    </source>
</evidence>
<feature type="compositionally biased region" description="Polar residues" evidence="9">
    <location>
        <begin position="29"/>
        <end position="38"/>
    </location>
</feature>
<keyword evidence="11" id="KW-1185">Reference proteome</keyword>
<reference evidence="10" key="1">
    <citation type="journal article" date="2021" name="Sci. Rep.">
        <title>Diploid genomic architecture of Nitzschia inconspicua, an elite biomass production diatom.</title>
        <authorList>
            <person name="Oliver A."/>
            <person name="Podell S."/>
            <person name="Pinowska A."/>
            <person name="Traller J.C."/>
            <person name="Smith S.R."/>
            <person name="McClure R."/>
            <person name="Beliaev A."/>
            <person name="Bohutskyi P."/>
            <person name="Hill E.A."/>
            <person name="Rabines A."/>
            <person name="Zheng H."/>
            <person name="Allen L.Z."/>
            <person name="Kuo A."/>
            <person name="Grigoriev I.V."/>
            <person name="Allen A.E."/>
            <person name="Hazlebeck D."/>
            <person name="Allen E.E."/>
        </authorList>
    </citation>
    <scope>NUCLEOTIDE SEQUENCE</scope>
    <source>
        <strain evidence="10">Hildebrandi</strain>
    </source>
</reference>
<comment type="caution">
    <text evidence="10">The sequence shown here is derived from an EMBL/GenBank/DDBJ whole genome shotgun (WGS) entry which is preliminary data.</text>
</comment>
<dbReference type="OrthoDB" id="406152at2759"/>
<feature type="compositionally biased region" description="Acidic residues" evidence="9">
    <location>
        <begin position="64"/>
        <end position="76"/>
    </location>
</feature>
<dbReference type="EMBL" id="JAGRRH010000016">
    <property type="protein sequence ID" value="KAG7354338.1"/>
    <property type="molecule type" value="Genomic_DNA"/>
</dbReference>
<feature type="compositionally biased region" description="Low complexity" evidence="9">
    <location>
        <begin position="160"/>
        <end position="174"/>
    </location>
</feature>
<comment type="subcellular location">
    <subcellularLocation>
        <location evidence="1">Golgi apparatus membrane</location>
        <topology evidence="1">Single-pass type II membrane protein</topology>
    </subcellularLocation>
</comment>
<keyword evidence="3" id="KW-0812">Transmembrane</keyword>
<organism evidence="10 11">
    <name type="scientific">Nitzschia inconspicua</name>
    <dbReference type="NCBI Taxonomy" id="303405"/>
    <lineage>
        <taxon>Eukaryota</taxon>
        <taxon>Sar</taxon>
        <taxon>Stramenopiles</taxon>
        <taxon>Ochrophyta</taxon>
        <taxon>Bacillariophyta</taxon>
        <taxon>Bacillariophyceae</taxon>
        <taxon>Bacillariophycidae</taxon>
        <taxon>Bacillariales</taxon>
        <taxon>Bacillariaceae</taxon>
        <taxon>Nitzschia</taxon>
    </lineage>
</organism>
<evidence type="ECO:0000256" key="1">
    <source>
        <dbReference type="ARBA" id="ARBA00004323"/>
    </source>
</evidence>
<evidence type="ECO:0000256" key="3">
    <source>
        <dbReference type="ARBA" id="ARBA00022692"/>
    </source>
</evidence>
<comment type="similarity">
    <text evidence="2">Belongs to the glycosyl hydrolase 99 family.</text>
</comment>
<keyword evidence="7" id="KW-0333">Golgi apparatus</keyword>
<evidence type="ECO:0000313" key="10">
    <source>
        <dbReference type="EMBL" id="KAG7354338.1"/>
    </source>
</evidence>
<dbReference type="PANTHER" id="PTHR13572">
    <property type="entry name" value="ENDO-ALPHA-1,2-MANNOSIDASE"/>
    <property type="match status" value="1"/>
</dbReference>
<evidence type="ECO:0000256" key="8">
    <source>
        <dbReference type="ARBA" id="ARBA00023136"/>
    </source>
</evidence>
<feature type="compositionally biased region" description="Low complexity" evidence="9">
    <location>
        <begin position="39"/>
        <end position="50"/>
    </location>
</feature>
<keyword evidence="5" id="KW-0735">Signal-anchor</keyword>
<evidence type="ECO:0000256" key="5">
    <source>
        <dbReference type="ARBA" id="ARBA00022968"/>
    </source>
</evidence>